<keyword evidence="2" id="KW-0808">Transferase</keyword>
<dbReference type="PANTHER" id="PTHR44051:SF9">
    <property type="entry name" value="GLUTATHIONE S-TRANSFERASE 1"/>
    <property type="match status" value="1"/>
</dbReference>
<evidence type="ECO:0000313" key="3">
    <source>
        <dbReference type="Proteomes" id="UP000800036"/>
    </source>
</evidence>
<feature type="domain" description="GST C-terminal" evidence="1">
    <location>
        <begin position="1"/>
        <end position="101"/>
    </location>
</feature>
<accession>A0A6A5VQI5</accession>
<dbReference type="InterPro" id="IPR010987">
    <property type="entry name" value="Glutathione-S-Trfase_C-like"/>
</dbReference>
<dbReference type="OrthoDB" id="2309723at2759"/>
<evidence type="ECO:0000313" key="2">
    <source>
        <dbReference type="EMBL" id="KAF1977156.1"/>
    </source>
</evidence>
<dbReference type="InterPro" id="IPR004046">
    <property type="entry name" value="GST_C"/>
</dbReference>
<proteinExistence type="predicted"/>
<organism evidence="2 3">
    <name type="scientific">Bimuria novae-zelandiae CBS 107.79</name>
    <dbReference type="NCBI Taxonomy" id="1447943"/>
    <lineage>
        <taxon>Eukaryota</taxon>
        <taxon>Fungi</taxon>
        <taxon>Dikarya</taxon>
        <taxon>Ascomycota</taxon>
        <taxon>Pezizomycotina</taxon>
        <taxon>Dothideomycetes</taxon>
        <taxon>Pleosporomycetidae</taxon>
        <taxon>Pleosporales</taxon>
        <taxon>Massarineae</taxon>
        <taxon>Didymosphaeriaceae</taxon>
        <taxon>Bimuria</taxon>
    </lineage>
</organism>
<dbReference type="InterPro" id="IPR036282">
    <property type="entry name" value="Glutathione-S-Trfase_C_sf"/>
</dbReference>
<dbReference type="SUPFAM" id="SSF47616">
    <property type="entry name" value="GST C-terminal domain-like"/>
    <property type="match status" value="1"/>
</dbReference>
<dbReference type="PANTHER" id="PTHR44051">
    <property type="entry name" value="GLUTATHIONE S-TRANSFERASE-RELATED"/>
    <property type="match status" value="1"/>
</dbReference>
<dbReference type="AlphaFoldDB" id="A0A6A5VQI5"/>
<dbReference type="EMBL" id="ML976664">
    <property type="protein sequence ID" value="KAF1977156.1"/>
    <property type="molecule type" value="Genomic_DNA"/>
</dbReference>
<gene>
    <name evidence="2" type="ORF">BU23DRAFT_662686</name>
</gene>
<keyword evidence="3" id="KW-1185">Reference proteome</keyword>
<dbReference type="PROSITE" id="PS50405">
    <property type="entry name" value="GST_CTER"/>
    <property type="match status" value="1"/>
</dbReference>
<dbReference type="GO" id="GO:0016740">
    <property type="term" value="F:transferase activity"/>
    <property type="evidence" value="ECO:0007669"/>
    <property type="project" value="UniProtKB-KW"/>
</dbReference>
<name>A0A6A5VQI5_9PLEO</name>
<reference evidence="2" key="1">
    <citation type="journal article" date="2020" name="Stud. Mycol.">
        <title>101 Dothideomycetes genomes: a test case for predicting lifestyles and emergence of pathogens.</title>
        <authorList>
            <person name="Haridas S."/>
            <person name="Albert R."/>
            <person name="Binder M."/>
            <person name="Bloem J."/>
            <person name="Labutti K."/>
            <person name="Salamov A."/>
            <person name="Andreopoulos B."/>
            <person name="Baker S."/>
            <person name="Barry K."/>
            <person name="Bills G."/>
            <person name="Bluhm B."/>
            <person name="Cannon C."/>
            <person name="Castanera R."/>
            <person name="Culley D."/>
            <person name="Daum C."/>
            <person name="Ezra D."/>
            <person name="Gonzalez J."/>
            <person name="Henrissat B."/>
            <person name="Kuo A."/>
            <person name="Liang C."/>
            <person name="Lipzen A."/>
            <person name="Lutzoni F."/>
            <person name="Magnuson J."/>
            <person name="Mondo S."/>
            <person name="Nolan M."/>
            <person name="Ohm R."/>
            <person name="Pangilinan J."/>
            <person name="Park H.-J."/>
            <person name="Ramirez L."/>
            <person name="Alfaro M."/>
            <person name="Sun H."/>
            <person name="Tritt A."/>
            <person name="Yoshinaga Y."/>
            <person name="Zwiers L.-H."/>
            <person name="Turgeon B."/>
            <person name="Goodwin S."/>
            <person name="Spatafora J."/>
            <person name="Crous P."/>
            <person name="Grigoriev I."/>
        </authorList>
    </citation>
    <scope>NUCLEOTIDE SEQUENCE</scope>
    <source>
        <strain evidence="2">CBS 107.79</strain>
    </source>
</reference>
<dbReference type="Gene3D" id="1.20.1050.10">
    <property type="match status" value="1"/>
</dbReference>
<dbReference type="Proteomes" id="UP000800036">
    <property type="component" value="Unassembled WGS sequence"/>
</dbReference>
<dbReference type="Pfam" id="PF00043">
    <property type="entry name" value="GST_C"/>
    <property type="match status" value="1"/>
</dbReference>
<protein>
    <submittedName>
        <fullName evidence="2">Glutathione S-transferase</fullName>
    </submittedName>
</protein>
<sequence>MFLTLAGLPVENPAMAMATNRLHASIAHADEHLKNNKWLAGEDFAAADVINVYGLTTQRYWWPNVSLAEYPNVLRWLRDVGARPGYRRAMEKGDPEMEPLLGAEALTMTLMQNEGLGRGSGRGRGCRRVVFV</sequence>
<evidence type="ECO:0000259" key="1">
    <source>
        <dbReference type="PROSITE" id="PS50405"/>
    </source>
</evidence>